<gene>
    <name evidence="1" type="ORF">LEP1GSC062_0179</name>
</gene>
<evidence type="ECO:0000313" key="1">
    <source>
        <dbReference type="EMBL" id="EQA60447.1"/>
    </source>
</evidence>
<protein>
    <submittedName>
        <fullName evidence="1">Uncharacterized protein</fullName>
    </submittedName>
</protein>
<dbReference type="Proteomes" id="UP000018747">
    <property type="component" value="Unassembled WGS sequence"/>
</dbReference>
<dbReference type="EMBL" id="AHMT02000061">
    <property type="protein sequence ID" value="EQA60447.1"/>
    <property type="molecule type" value="Genomic_DNA"/>
</dbReference>
<organism evidence="1 2">
    <name type="scientific">Leptospira alexanderi serovar Manhao 3 str. L 60</name>
    <dbReference type="NCBI Taxonomy" id="1049759"/>
    <lineage>
        <taxon>Bacteria</taxon>
        <taxon>Pseudomonadati</taxon>
        <taxon>Spirochaetota</taxon>
        <taxon>Spirochaetia</taxon>
        <taxon>Leptospirales</taxon>
        <taxon>Leptospiraceae</taxon>
        <taxon>Leptospira</taxon>
    </lineage>
</organism>
<evidence type="ECO:0000313" key="2">
    <source>
        <dbReference type="Proteomes" id="UP000018747"/>
    </source>
</evidence>
<name>V6HUH4_9LEPT</name>
<proteinExistence type="predicted"/>
<keyword evidence="2" id="KW-1185">Reference proteome</keyword>
<dbReference type="AlphaFoldDB" id="V6HUH4"/>
<comment type="caution">
    <text evidence="1">The sequence shown here is derived from an EMBL/GenBank/DDBJ whole genome shotgun (WGS) entry which is preliminary data.</text>
</comment>
<accession>V6HUH4</accession>
<sequence>MSFWSSLKRVRNIIEYGDAYSLFESHEISYQDFVDQWLMD</sequence>
<reference evidence="1" key="1">
    <citation type="submission" date="2013-05" db="EMBL/GenBank/DDBJ databases">
        <authorList>
            <person name="Harkins D.M."/>
            <person name="Durkin A.S."/>
            <person name="Brinkac L.M."/>
            <person name="Haft D.H."/>
            <person name="Selengut J.D."/>
            <person name="Sanka R."/>
            <person name="DePew J."/>
            <person name="Purushe J."/>
            <person name="Hartskeerl R.A."/>
            <person name="Ahmed A."/>
            <person name="van der Linden H."/>
            <person name="Goris M.G.A."/>
            <person name="Vinetz J.M."/>
            <person name="Sutton G.G."/>
            <person name="Nierman W.C."/>
            <person name="Fouts D.E."/>
        </authorList>
    </citation>
    <scope>NUCLEOTIDE SEQUENCE [LARGE SCALE GENOMIC DNA]</scope>
    <source>
        <strain evidence="1">L 60</strain>
    </source>
</reference>